<evidence type="ECO:0000256" key="2">
    <source>
        <dbReference type="ARBA" id="ARBA00022801"/>
    </source>
</evidence>
<dbReference type="NCBIfam" id="TIGR00172">
    <property type="entry name" value="maf"/>
    <property type="match status" value="1"/>
</dbReference>
<protein>
    <recommendedName>
        <fullName evidence="5">Maf-like protein</fullName>
    </recommendedName>
</protein>
<gene>
    <name evidence="3" type="ORF">LODBEIA_P60500</name>
</gene>
<organism evidence="3 4">
    <name type="scientific">Lodderomyces beijingensis</name>
    <dbReference type="NCBI Taxonomy" id="1775926"/>
    <lineage>
        <taxon>Eukaryota</taxon>
        <taxon>Fungi</taxon>
        <taxon>Dikarya</taxon>
        <taxon>Ascomycota</taxon>
        <taxon>Saccharomycotina</taxon>
        <taxon>Pichiomycetes</taxon>
        <taxon>Debaryomycetaceae</taxon>
        <taxon>Candida/Lodderomyces clade</taxon>
        <taxon>Lodderomyces</taxon>
    </lineage>
</organism>
<accession>A0ABP0ZW64</accession>
<comment type="cofactor">
    <cofactor evidence="1">
        <name>a divalent metal cation</name>
        <dbReference type="ChEBI" id="CHEBI:60240"/>
    </cofactor>
</comment>
<reference evidence="3 4" key="1">
    <citation type="submission" date="2024-03" db="EMBL/GenBank/DDBJ databases">
        <authorList>
            <person name="Brejova B."/>
        </authorList>
    </citation>
    <scope>NUCLEOTIDE SEQUENCE [LARGE SCALE GENOMIC DNA]</scope>
    <source>
        <strain evidence="3 4">CBS 14171</strain>
    </source>
</reference>
<dbReference type="EMBL" id="OZ022412">
    <property type="protein sequence ID" value="CAK9442307.1"/>
    <property type="molecule type" value="Genomic_DNA"/>
</dbReference>
<dbReference type="PANTHER" id="PTHR43213">
    <property type="entry name" value="BIFUNCTIONAL DTTP/UTP PYROPHOSPHATASE/METHYLTRANSFERASE PROTEIN-RELATED"/>
    <property type="match status" value="1"/>
</dbReference>
<sequence length="216" mass="24595">MAFNERLKGLDEYGIILGSNSPRRREIMERNFGFENFQVMKSNFEEDLDQRGLTPLEYVKRTCQCKAEDLLATIEQEQRYCNENVVLLTCDTIVSCNGKIHEKPESRQEQVAMLAEYSRHPDLEVISAVSVYVIRRGVNIPRLELHDHCVTKLHFKSDNEDVVQAYVVSGEGLSVAGGFKYQEKGCLLFDEIEGDYYNVVGLPTIAYTMLAKALAN</sequence>
<evidence type="ECO:0000256" key="1">
    <source>
        <dbReference type="ARBA" id="ARBA00001968"/>
    </source>
</evidence>
<evidence type="ECO:0008006" key="5">
    <source>
        <dbReference type="Google" id="ProtNLM"/>
    </source>
</evidence>
<keyword evidence="2" id="KW-0378">Hydrolase</keyword>
<dbReference type="PIRSF" id="PIRSF006305">
    <property type="entry name" value="Maf"/>
    <property type="match status" value="1"/>
</dbReference>
<dbReference type="Proteomes" id="UP001497383">
    <property type="component" value="Chromosome 8"/>
</dbReference>
<dbReference type="PANTHER" id="PTHR43213:SF5">
    <property type="entry name" value="BIFUNCTIONAL DTTP_UTP PYROPHOSPHATASE_METHYLTRANSFERASE PROTEIN-RELATED"/>
    <property type="match status" value="1"/>
</dbReference>
<dbReference type="GeneID" id="92211246"/>
<dbReference type="Pfam" id="PF02545">
    <property type="entry name" value="Maf"/>
    <property type="match status" value="1"/>
</dbReference>
<name>A0ABP0ZW64_9ASCO</name>
<dbReference type="Gene3D" id="3.90.950.10">
    <property type="match status" value="1"/>
</dbReference>
<evidence type="ECO:0000313" key="3">
    <source>
        <dbReference type="EMBL" id="CAK9442307.1"/>
    </source>
</evidence>
<dbReference type="SUPFAM" id="SSF52972">
    <property type="entry name" value="ITPase-like"/>
    <property type="match status" value="1"/>
</dbReference>
<proteinExistence type="inferred from homology"/>
<evidence type="ECO:0000313" key="4">
    <source>
        <dbReference type="Proteomes" id="UP001497383"/>
    </source>
</evidence>
<dbReference type="RefSeq" id="XP_066832988.1">
    <property type="nucleotide sequence ID" value="XM_066976451.1"/>
</dbReference>
<dbReference type="HAMAP" id="MF_00528">
    <property type="entry name" value="Maf"/>
    <property type="match status" value="1"/>
</dbReference>
<dbReference type="InterPro" id="IPR029001">
    <property type="entry name" value="ITPase-like_fam"/>
</dbReference>
<keyword evidence="4" id="KW-1185">Reference proteome</keyword>
<dbReference type="InterPro" id="IPR003697">
    <property type="entry name" value="Maf-like"/>
</dbReference>
<dbReference type="CDD" id="cd00555">
    <property type="entry name" value="Maf"/>
    <property type="match status" value="1"/>
</dbReference>